<dbReference type="PRINTS" id="PR00446">
    <property type="entry name" value="HYDRGNUPTAKE"/>
</dbReference>
<evidence type="ECO:0000313" key="6">
    <source>
        <dbReference type="Proteomes" id="UP000009231"/>
    </source>
</evidence>
<dbReference type="InterPro" id="IPR000671">
    <property type="entry name" value="Peptidase_A31"/>
</dbReference>
<evidence type="ECO:0000256" key="4">
    <source>
        <dbReference type="ARBA" id="ARBA00022801"/>
    </source>
</evidence>
<dbReference type="GO" id="GO:0004190">
    <property type="term" value="F:aspartic-type endopeptidase activity"/>
    <property type="evidence" value="ECO:0007669"/>
    <property type="project" value="UniProtKB-KW"/>
</dbReference>
<evidence type="ECO:0000256" key="3">
    <source>
        <dbReference type="ARBA" id="ARBA00022750"/>
    </source>
</evidence>
<reference evidence="5 6" key="1">
    <citation type="journal article" date="2014" name="Int. J. Syst. Evol. Microbiol.">
        <title>Methanobacterium paludis sp. nov. and a novel strain of Methanobacterium lacus isolated from northern peatlands.</title>
        <authorList>
            <person name="Cadillo-Quiroz H."/>
            <person name="Brauer S.L."/>
            <person name="Goodson N."/>
            <person name="Yavitt J.B."/>
            <person name="Zinder S.H."/>
        </authorList>
    </citation>
    <scope>NUCLEOTIDE SEQUENCE [LARGE SCALE GENOMIC DNA]</scope>
    <source>
        <strain evidence="6">DSM 25820 / JCM 18151 / SWAN1</strain>
    </source>
</reference>
<dbReference type="HOGENOM" id="CLU_099037_4_1_2"/>
<dbReference type="AlphaFoldDB" id="F6D451"/>
<dbReference type="Gene3D" id="3.40.50.1450">
    <property type="entry name" value="HybD-like"/>
    <property type="match status" value="1"/>
</dbReference>
<keyword evidence="4" id="KW-0378">Hydrolase</keyword>
<dbReference type="GO" id="GO:0008047">
    <property type="term" value="F:enzyme activator activity"/>
    <property type="evidence" value="ECO:0007669"/>
    <property type="project" value="InterPro"/>
</dbReference>
<dbReference type="CDD" id="cd06067">
    <property type="entry name" value="H2MP_MemB-H2evol"/>
    <property type="match status" value="1"/>
</dbReference>
<comment type="similarity">
    <text evidence="1">Belongs to the peptidase A31 family.</text>
</comment>
<dbReference type="SUPFAM" id="SSF53163">
    <property type="entry name" value="HybD-like"/>
    <property type="match status" value="1"/>
</dbReference>
<dbReference type="GeneID" id="10667917"/>
<name>F6D451_METPW</name>
<dbReference type="InterPro" id="IPR023430">
    <property type="entry name" value="Pept_HybD-like_dom_sf"/>
</dbReference>
<dbReference type="Pfam" id="PF01750">
    <property type="entry name" value="HycI"/>
    <property type="match status" value="1"/>
</dbReference>
<keyword evidence="3" id="KW-0064">Aspartyl protease</keyword>
<protein>
    <submittedName>
        <fullName evidence="5">Hydrogenase maturation protease HycI</fullName>
    </submittedName>
</protein>
<dbReference type="GO" id="GO:0016485">
    <property type="term" value="P:protein processing"/>
    <property type="evidence" value="ECO:0007669"/>
    <property type="project" value="TreeGrafter"/>
</dbReference>
<dbReference type="KEGG" id="mew:MSWAN_0433"/>
<sequence>MKLQLKEFLKDHAEKSDGDKCHNENHTHTKILFLGIGNDMLGDDAIGPVTVNKLSEIFKRRTDIMVINGGTVPENYTGIIRRETPSHLIFIDAVEMGKEPGHIRLVEKDEIANYSISTHAMPISFLIKYLESSVDAQIILIGIQPKNMDMTQSTLKKDVISSEVEKSIEEIVEILKSILN</sequence>
<keyword evidence="6" id="KW-1185">Reference proteome</keyword>
<evidence type="ECO:0000256" key="1">
    <source>
        <dbReference type="ARBA" id="ARBA00006814"/>
    </source>
</evidence>
<organism evidence="5 6">
    <name type="scientific">Methanobacterium paludis (strain DSM 25820 / JCM 18151 / SWAN1)</name>
    <dbReference type="NCBI Taxonomy" id="868131"/>
    <lineage>
        <taxon>Archaea</taxon>
        <taxon>Methanobacteriati</taxon>
        <taxon>Methanobacteriota</taxon>
        <taxon>Methanomada group</taxon>
        <taxon>Methanobacteria</taxon>
        <taxon>Methanobacteriales</taxon>
        <taxon>Methanobacteriaceae</taxon>
        <taxon>Methanobacterium</taxon>
    </lineage>
</organism>
<accession>F6D451</accession>
<keyword evidence="2 5" id="KW-0645">Protease</keyword>
<dbReference type="NCBIfam" id="TIGR00072">
    <property type="entry name" value="hydrog_prot"/>
    <property type="match status" value="1"/>
</dbReference>
<dbReference type="STRING" id="868131.MSWAN_0433"/>
<gene>
    <name evidence="5" type="ordered locus">MSWAN_0433</name>
</gene>
<dbReference type="eggNOG" id="arCOG04429">
    <property type="taxonomic scope" value="Archaea"/>
</dbReference>
<evidence type="ECO:0000313" key="5">
    <source>
        <dbReference type="EMBL" id="AEG17473.1"/>
    </source>
</evidence>
<proteinExistence type="inferred from homology"/>
<dbReference type="EMBL" id="CP002772">
    <property type="protein sequence ID" value="AEG17473.1"/>
    <property type="molecule type" value="Genomic_DNA"/>
</dbReference>
<dbReference type="InterPro" id="IPR004420">
    <property type="entry name" value="Pept_A31_hyd_mat_HycI"/>
</dbReference>
<dbReference type="Proteomes" id="UP000009231">
    <property type="component" value="Chromosome"/>
</dbReference>
<dbReference type="PANTHER" id="PTHR30302:SF1">
    <property type="entry name" value="HYDROGENASE 2 MATURATION PROTEASE"/>
    <property type="match status" value="1"/>
</dbReference>
<dbReference type="NCBIfam" id="TIGR00142">
    <property type="entry name" value="hycI"/>
    <property type="match status" value="1"/>
</dbReference>
<dbReference type="RefSeq" id="WP_013824975.1">
    <property type="nucleotide sequence ID" value="NC_015574.1"/>
</dbReference>
<dbReference type="MEROPS" id="A31.003"/>
<evidence type="ECO:0000256" key="2">
    <source>
        <dbReference type="ARBA" id="ARBA00022670"/>
    </source>
</evidence>
<dbReference type="PANTHER" id="PTHR30302">
    <property type="entry name" value="HYDROGENASE 1 MATURATION PROTEASE"/>
    <property type="match status" value="1"/>
</dbReference>